<keyword evidence="1" id="KW-0812">Transmembrane</keyword>
<gene>
    <name evidence="3" type="ORF">I4641_11080</name>
</gene>
<evidence type="ECO:0000256" key="2">
    <source>
        <dbReference type="SAM" id="SignalP"/>
    </source>
</evidence>
<dbReference type="RefSeq" id="WP_229640583.1">
    <property type="nucleotide sequence ID" value="NZ_JADWDC010000023.1"/>
</dbReference>
<keyword evidence="1" id="KW-0472">Membrane</keyword>
<keyword evidence="4" id="KW-1185">Reference proteome</keyword>
<keyword evidence="1" id="KW-1133">Transmembrane helix</keyword>
<dbReference type="Proteomes" id="UP000729733">
    <property type="component" value="Unassembled WGS sequence"/>
</dbReference>
<keyword evidence="2" id="KW-0732">Signal</keyword>
<organism evidence="3 4">
    <name type="scientific">Waterburya agarophytonicola KI4</name>
    <dbReference type="NCBI Taxonomy" id="2874699"/>
    <lineage>
        <taxon>Bacteria</taxon>
        <taxon>Bacillati</taxon>
        <taxon>Cyanobacteriota</taxon>
        <taxon>Cyanophyceae</taxon>
        <taxon>Pleurocapsales</taxon>
        <taxon>Hyellaceae</taxon>
        <taxon>Waterburya</taxon>
        <taxon>Waterburya agarophytonicola</taxon>
    </lineage>
</organism>
<name>A0A964FG09_9CYAN</name>
<protein>
    <submittedName>
        <fullName evidence="3">Uncharacterized protein</fullName>
    </submittedName>
</protein>
<feature type="signal peptide" evidence="2">
    <location>
        <begin position="1"/>
        <end position="17"/>
    </location>
</feature>
<feature type="transmembrane region" description="Helical" evidence="1">
    <location>
        <begin position="63"/>
        <end position="86"/>
    </location>
</feature>
<evidence type="ECO:0000256" key="1">
    <source>
        <dbReference type="SAM" id="Phobius"/>
    </source>
</evidence>
<dbReference type="AlphaFoldDB" id="A0A964FG09"/>
<evidence type="ECO:0000313" key="3">
    <source>
        <dbReference type="EMBL" id="MCC0177521.1"/>
    </source>
</evidence>
<evidence type="ECO:0000313" key="4">
    <source>
        <dbReference type="Proteomes" id="UP000729733"/>
    </source>
</evidence>
<comment type="caution">
    <text evidence="3">The sequence shown here is derived from an EMBL/GenBank/DDBJ whole genome shotgun (WGS) entry which is preliminary data.</text>
</comment>
<dbReference type="EMBL" id="JADWDC010000023">
    <property type="protein sequence ID" value="MCC0177521.1"/>
    <property type="molecule type" value="Genomic_DNA"/>
</dbReference>
<proteinExistence type="predicted"/>
<sequence length="97" mass="10527">MSNLFVSLLLAALASFAAPVVLIGCAIGFFGIIGYIPGFWEVSNQTTSYILDFLAVFGNGKPFQGIITLGITLCVVGILLDLVNFYRYQSLRDRDVS</sequence>
<feature type="chain" id="PRO_5037445152" evidence="2">
    <location>
        <begin position="18"/>
        <end position="97"/>
    </location>
</feature>
<reference evidence="3" key="1">
    <citation type="journal article" date="2021" name="Antonie Van Leeuwenhoek">
        <title>Draft genome and description of Waterburya agarophytonicola gen. nov. sp. nov. (Pleurocapsales, Cyanobacteria): a seaweed symbiont.</title>
        <authorList>
            <person name="Bonthond G."/>
            <person name="Shalygin S."/>
            <person name="Bayer T."/>
            <person name="Weinberger F."/>
        </authorList>
    </citation>
    <scope>NUCLEOTIDE SEQUENCE</scope>
    <source>
        <strain evidence="3">KI4</strain>
    </source>
</reference>
<accession>A0A964FG09</accession>